<dbReference type="PANTHER" id="PTHR43647:SF1">
    <property type="entry name" value="3-KETO-STEROID REDUCTASE ERG27"/>
    <property type="match status" value="1"/>
</dbReference>
<evidence type="ECO:0000256" key="3">
    <source>
        <dbReference type="ARBA" id="ARBA00023002"/>
    </source>
</evidence>
<dbReference type="Gene3D" id="3.40.50.720">
    <property type="entry name" value="NAD(P)-binding Rossmann-like Domain"/>
    <property type="match status" value="1"/>
</dbReference>
<dbReference type="GO" id="GO:0005811">
    <property type="term" value="C:lipid droplet"/>
    <property type="evidence" value="ECO:0007669"/>
    <property type="project" value="TreeGrafter"/>
</dbReference>
<reference evidence="5 6" key="1">
    <citation type="journal article" date="2018" name="G3 (Bethesda)">
        <title>Phylogenetic and Phylogenomic Definition of Rhizopus Species.</title>
        <authorList>
            <person name="Gryganskyi A.P."/>
            <person name="Golan J."/>
            <person name="Dolatabadi S."/>
            <person name="Mondo S."/>
            <person name="Robb S."/>
            <person name="Idnurm A."/>
            <person name="Muszewska A."/>
            <person name="Steczkiewicz K."/>
            <person name="Masonjones S."/>
            <person name="Liao H.L."/>
            <person name="Gajdeczka M.T."/>
            <person name="Anike F."/>
            <person name="Vuek A."/>
            <person name="Anishchenko I.M."/>
            <person name="Voigt K."/>
            <person name="de Hoog G.S."/>
            <person name="Smith M.E."/>
            <person name="Heitman J."/>
            <person name="Vilgalys R."/>
            <person name="Stajich J.E."/>
        </authorList>
    </citation>
    <scope>NUCLEOTIDE SEQUENCE [LARGE SCALE GENOMIC DNA]</scope>
    <source>
        <strain evidence="5 6">LSU 92-RS-03</strain>
    </source>
</reference>
<organism evidence="5 6">
    <name type="scientific">Rhizopus stolonifer</name>
    <name type="common">Rhizopus nigricans</name>
    <dbReference type="NCBI Taxonomy" id="4846"/>
    <lineage>
        <taxon>Eukaryota</taxon>
        <taxon>Fungi</taxon>
        <taxon>Fungi incertae sedis</taxon>
        <taxon>Mucoromycota</taxon>
        <taxon>Mucoromycotina</taxon>
        <taxon>Mucoromycetes</taxon>
        <taxon>Mucorales</taxon>
        <taxon>Mucorineae</taxon>
        <taxon>Rhizopodaceae</taxon>
        <taxon>Rhizopus</taxon>
    </lineage>
</organism>
<evidence type="ECO:0000256" key="4">
    <source>
        <dbReference type="ARBA" id="ARBA00023098"/>
    </source>
</evidence>
<protein>
    <submittedName>
        <fullName evidence="5">Uncharacterized protein</fullName>
    </submittedName>
</protein>
<name>A0A367J5N1_RHIST</name>
<keyword evidence="6" id="KW-1185">Reference proteome</keyword>
<dbReference type="Proteomes" id="UP000253551">
    <property type="component" value="Unassembled WGS sequence"/>
</dbReference>
<dbReference type="PANTHER" id="PTHR43647">
    <property type="entry name" value="DEHYDROGENASE"/>
    <property type="match status" value="1"/>
</dbReference>
<keyword evidence="1" id="KW-0444">Lipid biosynthesis</keyword>
<sequence>SITAKYDCFNIDDWQGIKCKEPYESSKWACDLVSIASSERFKRQETRIVSFTTSPGVVASAIGNLPIWMRFLGVISQNISAYNGAIADVYVALAPLSTLDYLLRYSSCTNRWGKAYVDARTIPGYNRDIAEKLVEKCELSYQAFKKAYNI</sequence>
<evidence type="ECO:0000313" key="6">
    <source>
        <dbReference type="Proteomes" id="UP000253551"/>
    </source>
</evidence>
<gene>
    <name evidence="5" type="ORF">CU098_009462</name>
</gene>
<dbReference type="EMBL" id="PJQM01004219">
    <property type="protein sequence ID" value="RCH85257.1"/>
    <property type="molecule type" value="Genomic_DNA"/>
</dbReference>
<feature type="non-terminal residue" evidence="5">
    <location>
        <position position="1"/>
    </location>
</feature>
<keyword evidence="3" id="KW-0560">Oxidoreductase</keyword>
<dbReference type="InterPro" id="IPR051593">
    <property type="entry name" value="Ergosterol_Biosynth_ERG27"/>
</dbReference>
<dbReference type="GO" id="GO:0006629">
    <property type="term" value="P:lipid metabolic process"/>
    <property type="evidence" value="ECO:0007669"/>
    <property type="project" value="UniProtKB-KW"/>
</dbReference>
<evidence type="ECO:0000313" key="5">
    <source>
        <dbReference type="EMBL" id="RCH85257.1"/>
    </source>
</evidence>
<dbReference type="AlphaFoldDB" id="A0A367J5N1"/>
<dbReference type="GO" id="GO:0005789">
    <property type="term" value="C:endoplasmic reticulum membrane"/>
    <property type="evidence" value="ECO:0007669"/>
    <property type="project" value="TreeGrafter"/>
</dbReference>
<evidence type="ECO:0000256" key="1">
    <source>
        <dbReference type="ARBA" id="ARBA00022516"/>
    </source>
</evidence>
<keyword evidence="4" id="KW-0443">Lipid metabolism</keyword>
<proteinExistence type="predicted"/>
<dbReference type="STRING" id="4846.A0A367J5N1"/>
<keyword evidence="2" id="KW-0521">NADP</keyword>
<accession>A0A367J5N1</accession>
<comment type="caution">
    <text evidence="5">The sequence shown here is derived from an EMBL/GenBank/DDBJ whole genome shotgun (WGS) entry which is preliminary data.</text>
</comment>
<dbReference type="OrthoDB" id="9989144at2759"/>
<dbReference type="GO" id="GO:0005741">
    <property type="term" value="C:mitochondrial outer membrane"/>
    <property type="evidence" value="ECO:0007669"/>
    <property type="project" value="TreeGrafter"/>
</dbReference>
<dbReference type="GO" id="GO:0000253">
    <property type="term" value="F:3-beta-hydroxysteroid 3-dehydrogenase (NADP+) activity"/>
    <property type="evidence" value="ECO:0007669"/>
    <property type="project" value="TreeGrafter"/>
</dbReference>
<evidence type="ECO:0000256" key="2">
    <source>
        <dbReference type="ARBA" id="ARBA00022857"/>
    </source>
</evidence>